<feature type="domain" description="tRNA pseudouridylate synthase B C-terminal" evidence="7">
    <location>
        <begin position="173"/>
        <end position="201"/>
    </location>
</feature>
<dbReference type="InterPro" id="IPR020103">
    <property type="entry name" value="PsdUridine_synth_cat_dom_sf"/>
</dbReference>
<dbReference type="InterPro" id="IPR002501">
    <property type="entry name" value="PsdUridine_synth_N"/>
</dbReference>
<dbReference type="GO" id="GO:0031119">
    <property type="term" value="P:tRNA pseudouridine synthesis"/>
    <property type="evidence" value="ECO:0007669"/>
    <property type="project" value="UniProtKB-UniRule"/>
</dbReference>
<dbReference type="GO" id="GO:0160148">
    <property type="term" value="F:tRNA pseudouridine(55) synthase activity"/>
    <property type="evidence" value="ECO:0007669"/>
    <property type="project" value="UniProtKB-EC"/>
</dbReference>
<evidence type="ECO:0000256" key="3">
    <source>
        <dbReference type="ARBA" id="ARBA00022694"/>
    </source>
</evidence>
<comment type="catalytic activity">
    <reaction evidence="1 5">
        <text>uridine(55) in tRNA = pseudouridine(55) in tRNA</text>
        <dbReference type="Rhea" id="RHEA:42532"/>
        <dbReference type="Rhea" id="RHEA-COMP:10101"/>
        <dbReference type="Rhea" id="RHEA-COMP:10102"/>
        <dbReference type="ChEBI" id="CHEBI:65314"/>
        <dbReference type="ChEBI" id="CHEBI:65315"/>
        <dbReference type="EC" id="5.4.99.25"/>
    </reaction>
</comment>
<sequence>MAGAILAVDKPYGWTSTRVVEWVKRRFRVRKAGHAGTLDPLATGLVLVAVGEATRQIPTLQSWEKEYYALLMLGYKTLSGDGEFPPQVVGQPPVLSPQARREILAEWEGEIWQRPPAFSALKIAGKRAYALARQGKEVSLPPRKVVIYKIEEVFYHPQRWLLRVVAGKGVYIRSLAQDIGDRVGCGAYLGSLRRTRIGQFSVYGAHQPDAVAGR</sequence>
<dbReference type="Pfam" id="PF01509">
    <property type="entry name" value="TruB_N"/>
    <property type="match status" value="1"/>
</dbReference>
<feature type="domain" description="Pseudouridine synthase II N-terminal" evidence="6">
    <location>
        <begin position="24"/>
        <end position="172"/>
    </location>
</feature>
<reference evidence="8" key="1">
    <citation type="journal article" date="2005" name="Environ. Microbiol.">
        <title>Genetic and functional properties of uncultivated thermophilic crenarchaeotes from a subsurface gold mine as revealed by analysis of genome fragments.</title>
        <authorList>
            <person name="Nunoura T."/>
            <person name="Hirayama H."/>
            <person name="Takami H."/>
            <person name="Oida H."/>
            <person name="Nishi S."/>
            <person name="Shimamura S."/>
            <person name="Suzuki Y."/>
            <person name="Inagaki F."/>
            <person name="Takai K."/>
            <person name="Nealson K.H."/>
            <person name="Horikoshi K."/>
        </authorList>
    </citation>
    <scope>NUCLEOTIDE SEQUENCE</scope>
</reference>
<comment type="function">
    <text evidence="5">Responsible for synthesis of pseudouridine from uracil-55 in the psi GC loop of transfer RNAs.</text>
</comment>
<evidence type="ECO:0000259" key="7">
    <source>
        <dbReference type="Pfam" id="PF16198"/>
    </source>
</evidence>
<dbReference type="GO" id="GO:1990481">
    <property type="term" value="P:mRNA pseudouridine synthesis"/>
    <property type="evidence" value="ECO:0007669"/>
    <property type="project" value="TreeGrafter"/>
</dbReference>
<keyword evidence="3 5" id="KW-0819">tRNA processing</keyword>
<protein>
    <recommendedName>
        <fullName evidence="5">tRNA pseudouridine synthase B</fullName>
        <ecNumber evidence="5">5.4.99.25</ecNumber>
    </recommendedName>
    <alternativeName>
        <fullName evidence="5">tRNA pseudouridine(55) synthase</fullName>
        <shortName evidence="5">Psi55 synthase</shortName>
    </alternativeName>
    <alternativeName>
        <fullName evidence="5">tRNA pseudouridylate synthase</fullName>
    </alternativeName>
    <alternativeName>
        <fullName evidence="5">tRNA-uridine isomerase</fullName>
    </alternativeName>
</protein>
<dbReference type="AlphaFoldDB" id="H5SMS2"/>
<dbReference type="InterPro" id="IPR032819">
    <property type="entry name" value="TruB_C"/>
</dbReference>
<reference evidence="8" key="2">
    <citation type="journal article" date="2012" name="PLoS ONE">
        <title>A Deeply Branching Thermophilic Bacterium with an Ancient Acetyl-CoA Pathway Dominates a Subsurface Ecosystem.</title>
        <authorList>
            <person name="Takami H."/>
            <person name="Noguchi H."/>
            <person name="Takaki Y."/>
            <person name="Uchiyama I."/>
            <person name="Toyoda A."/>
            <person name="Nishi S."/>
            <person name="Chee G.-J."/>
            <person name="Arai W."/>
            <person name="Nunoura T."/>
            <person name="Itoh T."/>
            <person name="Hattori M."/>
            <person name="Takai K."/>
        </authorList>
    </citation>
    <scope>NUCLEOTIDE SEQUENCE</scope>
</reference>
<dbReference type="InterPro" id="IPR014780">
    <property type="entry name" value="tRNA_psdUridine_synth_TruB"/>
</dbReference>
<name>H5SMS2_9BACT</name>
<dbReference type="PANTHER" id="PTHR13767">
    <property type="entry name" value="TRNA-PSEUDOURIDINE SYNTHASE"/>
    <property type="match status" value="1"/>
</dbReference>
<accession>H5SMS2</accession>
<gene>
    <name evidence="5" type="primary">truB</name>
    <name evidence="8" type="ORF">HGMM_F50F04C21</name>
</gene>
<evidence type="ECO:0000256" key="5">
    <source>
        <dbReference type="HAMAP-Rule" id="MF_01080"/>
    </source>
</evidence>
<dbReference type="EC" id="5.4.99.25" evidence="5"/>
<organism evidence="8">
    <name type="scientific">uncultured Bacteroidota bacterium</name>
    <dbReference type="NCBI Taxonomy" id="152509"/>
    <lineage>
        <taxon>Bacteria</taxon>
        <taxon>Pseudomonadati</taxon>
        <taxon>Bacteroidota</taxon>
        <taxon>environmental samples</taxon>
    </lineage>
</organism>
<proteinExistence type="inferred from homology"/>
<evidence type="ECO:0000256" key="2">
    <source>
        <dbReference type="ARBA" id="ARBA00005642"/>
    </source>
</evidence>
<dbReference type="Gene3D" id="3.30.2350.10">
    <property type="entry name" value="Pseudouridine synthase"/>
    <property type="match status" value="1"/>
</dbReference>
<dbReference type="HAMAP" id="MF_01080">
    <property type="entry name" value="TruB_bact"/>
    <property type="match status" value="1"/>
</dbReference>
<evidence type="ECO:0000259" key="6">
    <source>
        <dbReference type="Pfam" id="PF01509"/>
    </source>
</evidence>
<comment type="similarity">
    <text evidence="2 5">Belongs to the pseudouridine synthase TruB family. Type 1 subfamily.</text>
</comment>
<dbReference type="NCBIfam" id="TIGR00431">
    <property type="entry name" value="TruB"/>
    <property type="match status" value="1"/>
</dbReference>
<dbReference type="SUPFAM" id="SSF55120">
    <property type="entry name" value="Pseudouridine synthase"/>
    <property type="match status" value="1"/>
</dbReference>
<dbReference type="EMBL" id="AP011776">
    <property type="protein sequence ID" value="BAL57458.1"/>
    <property type="molecule type" value="Genomic_DNA"/>
</dbReference>
<evidence type="ECO:0000256" key="4">
    <source>
        <dbReference type="ARBA" id="ARBA00023235"/>
    </source>
</evidence>
<dbReference type="GO" id="GO:0003723">
    <property type="term" value="F:RNA binding"/>
    <property type="evidence" value="ECO:0007669"/>
    <property type="project" value="InterPro"/>
</dbReference>
<dbReference type="PANTHER" id="PTHR13767:SF2">
    <property type="entry name" value="PSEUDOURIDYLATE SYNTHASE TRUB1"/>
    <property type="match status" value="1"/>
</dbReference>
<evidence type="ECO:0000256" key="1">
    <source>
        <dbReference type="ARBA" id="ARBA00000385"/>
    </source>
</evidence>
<feature type="active site" description="Nucleophile" evidence="5">
    <location>
        <position position="39"/>
    </location>
</feature>
<evidence type="ECO:0000313" key="8">
    <source>
        <dbReference type="EMBL" id="BAL57458.1"/>
    </source>
</evidence>
<dbReference type="Pfam" id="PF16198">
    <property type="entry name" value="TruB_C_2"/>
    <property type="match status" value="1"/>
</dbReference>
<keyword evidence="4 5" id="KW-0413">Isomerase</keyword>